<organism evidence="1 2">
    <name type="scientific">Phytophthora lilii</name>
    <dbReference type="NCBI Taxonomy" id="2077276"/>
    <lineage>
        <taxon>Eukaryota</taxon>
        <taxon>Sar</taxon>
        <taxon>Stramenopiles</taxon>
        <taxon>Oomycota</taxon>
        <taxon>Peronosporomycetes</taxon>
        <taxon>Peronosporales</taxon>
        <taxon>Peronosporaceae</taxon>
        <taxon>Phytophthora</taxon>
    </lineage>
</organism>
<reference evidence="1" key="1">
    <citation type="submission" date="2023-04" db="EMBL/GenBank/DDBJ databases">
        <title>Phytophthora lilii NBRC 32176.</title>
        <authorList>
            <person name="Ichikawa N."/>
            <person name="Sato H."/>
            <person name="Tonouchi N."/>
        </authorList>
    </citation>
    <scope>NUCLEOTIDE SEQUENCE</scope>
    <source>
        <strain evidence="1">NBRC 32176</strain>
    </source>
</reference>
<proteinExistence type="predicted"/>
<dbReference type="EMBL" id="BSXW01000791">
    <property type="protein sequence ID" value="GMF29690.1"/>
    <property type="molecule type" value="Genomic_DNA"/>
</dbReference>
<evidence type="ECO:0000313" key="2">
    <source>
        <dbReference type="Proteomes" id="UP001165083"/>
    </source>
</evidence>
<dbReference type="OrthoDB" id="102961at2759"/>
<name>A0A9W6UBC9_9STRA</name>
<evidence type="ECO:0000313" key="1">
    <source>
        <dbReference type="EMBL" id="GMF29690.1"/>
    </source>
</evidence>
<dbReference type="Proteomes" id="UP001165083">
    <property type="component" value="Unassembled WGS sequence"/>
</dbReference>
<accession>A0A9W6UBC9</accession>
<keyword evidence="2" id="KW-1185">Reference proteome</keyword>
<comment type="caution">
    <text evidence="1">The sequence shown here is derived from an EMBL/GenBank/DDBJ whole genome shotgun (WGS) entry which is preliminary data.</text>
</comment>
<sequence>MLVDRFVTSGDFWGFVLEVDADYRRFMRKIAEEEEDAHTFMTTVLRQRKIDEDQMMQEWFTASAMQHPIINSVGQVNKAYSSDECNSSGSSVSQAILQSALVEDLVALSPNKKKDEVLHPEFPPNVIRQAMTKGFLLDDVIAVMRGLQAQRKDIEDVELVLITLEKRLPLMTNPWTTERALRESKSLTSQPNMFIPSPMPDHKSFQKPSGATKVSISENLLTSIPGGMKAPIARVLLVAALRCFHPGSIGEKGTFVWNEHNSLNLFDAYLHAESALVKVALLPHKVLAICELKKV</sequence>
<protein>
    <submittedName>
        <fullName evidence="1">Unnamed protein product</fullName>
    </submittedName>
</protein>
<gene>
    <name evidence="1" type="ORF">Plil01_001262200</name>
</gene>
<dbReference type="AlphaFoldDB" id="A0A9W6UBC9"/>